<gene>
    <name evidence="3" type="ORF">CFBP5877_26855</name>
</gene>
<geneLocation type="plasmid" evidence="4">
    <name>patcfbp5877a</name>
</geneLocation>
<sequence length="267" mass="27936">MKFGQFSIDDARGIVLAHAMKLPEAKFSKGHVLQDDDLYRIKAAGQISVSIVIPAAGMSSRMGKSGAHKLLAQFDGIPLVRRTALVATDSVASSVTVVLGHREQELRNAISGVDVSIVVNADYASGMSGSLASGFMTGQVRKAQGVLIMLADMPGITTADLNRLIAEFRRSGGTAIVRASSQGKPGNPVILPKALQDAVLRLEGDIGARHLIETSSLQVINVEIGPAAHIDLDTPEAIADAGGVILDISPADGRSNRGRQVTTPESN</sequence>
<reference evidence="3 4" key="1">
    <citation type="submission" date="2019-04" db="EMBL/GenBank/DDBJ databases">
        <title>Complete genome sequence of Agrobacterium tumefaciens CFBP5877.</title>
        <authorList>
            <person name="Huang Y.-Y."/>
            <person name="Chiang H.-Y."/>
            <person name="Chou L."/>
            <person name="Lai E.-M."/>
            <person name="Kuo C.-H."/>
        </authorList>
    </citation>
    <scope>NUCLEOTIDE SEQUENCE [LARGE SCALE GENOMIC DNA]</scope>
    <source>
        <strain evidence="3 4">CFBP5877</strain>
        <plasmid evidence="4">patcfbp5877a</plasmid>
    </source>
</reference>
<dbReference type="Proteomes" id="UP000298579">
    <property type="component" value="Plasmid pAtCFBP5877a"/>
</dbReference>
<dbReference type="PANTHER" id="PTHR43777">
    <property type="entry name" value="MOLYBDENUM COFACTOR CYTIDYLYLTRANSFERASE"/>
    <property type="match status" value="1"/>
</dbReference>
<dbReference type="Pfam" id="PF12804">
    <property type="entry name" value="NTP_transf_3"/>
    <property type="match status" value="1"/>
</dbReference>
<dbReference type="InterPro" id="IPR025877">
    <property type="entry name" value="MobA-like_NTP_Trfase"/>
</dbReference>
<dbReference type="PANTHER" id="PTHR43777:SF1">
    <property type="entry name" value="MOLYBDENUM COFACTOR CYTIDYLYLTRANSFERASE"/>
    <property type="match status" value="1"/>
</dbReference>
<feature type="domain" description="MobA-like NTP transferase" evidence="2">
    <location>
        <begin position="52"/>
        <end position="214"/>
    </location>
</feature>
<dbReference type="CDD" id="cd04182">
    <property type="entry name" value="GT_2_like_f"/>
    <property type="match status" value="1"/>
</dbReference>
<dbReference type="SUPFAM" id="SSF53448">
    <property type="entry name" value="Nucleotide-diphospho-sugar transferases"/>
    <property type="match status" value="1"/>
</dbReference>
<keyword evidence="3" id="KW-0614">Plasmid</keyword>
<dbReference type="AlphaFoldDB" id="A0AAE6BHI4"/>
<dbReference type="EMBL" id="CP039899">
    <property type="protein sequence ID" value="QCL82704.1"/>
    <property type="molecule type" value="Genomic_DNA"/>
</dbReference>
<dbReference type="InterPro" id="IPR029044">
    <property type="entry name" value="Nucleotide-diphossugar_trans"/>
</dbReference>
<evidence type="ECO:0000313" key="4">
    <source>
        <dbReference type="Proteomes" id="UP000298579"/>
    </source>
</evidence>
<accession>A0AAE6BHI4</accession>
<dbReference type="GO" id="GO:0016779">
    <property type="term" value="F:nucleotidyltransferase activity"/>
    <property type="evidence" value="ECO:0007669"/>
    <property type="project" value="UniProtKB-ARBA"/>
</dbReference>
<protein>
    <submittedName>
        <fullName evidence="3">Nucleotidyltransferase family protein</fullName>
    </submittedName>
</protein>
<proteinExistence type="predicted"/>
<evidence type="ECO:0000256" key="1">
    <source>
        <dbReference type="ARBA" id="ARBA00022842"/>
    </source>
</evidence>
<dbReference type="RefSeq" id="WP_080830380.1">
    <property type="nucleotide sequence ID" value="NZ_CP039890.1"/>
</dbReference>
<evidence type="ECO:0000259" key="2">
    <source>
        <dbReference type="Pfam" id="PF12804"/>
    </source>
</evidence>
<organism evidence="3 4">
    <name type="scientific">Agrobacterium tumefaciens</name>
    <dbReference type="NCBI Taxonomy" id="358"/>
    <lineage>
        <taxon>Bacteria</taxon>
        <taxon>Pseudomonadati</taxon>
        <taxon>Pseudomonadota</taxon>
        <taxon>Alphaproteobacteria</taxon>
        <taxon>Hyphomicrobiales</taxon>
        <taxon>Rhizobiaceae</taxon>
        <taxon>Rhizobium/Agrobacterium group</taxon>
        <taxon>Agrobacterium</taxon>
        <taxon>Agrobacterium tumefaciens complex</taxon>
    </lineage>
</organism>
<name>A0AAE6BHI4_AGRTU</name>
<dbReference type="Gene3D" id="3.90.550.10">
    <property type="entry name" value="Spore Coat Polysaccharide Biosynthesis Protein SpsA, Chain A"/>
    <property type="match status" value="1"/>
</dbReference>
<keyword evidence="1" id="KW-0460">Magnesium</keyword>
<evidence type="ECO:0000313" key="3">
    <source>
        <dbReference type="EMBL" id="QCL82704.1"/>
    </source>
</evidence>